<gene>
    <name evidence="7" type="ORF">COY66_06035</name>
</gene>
<dbReference type="GO" id="GO:0042744">
    <property type="term" value="P:hydrogen peroxide catabolic process"/>
    <property type="evidence" value="ECO:0007669"/>
    <property type="project" value="TreeGrafter"/>
</dbReference>
<dbReference type="Proteomes" id="UP000230779">
    <property type="component" value="Unassembled WGS sequence"/>
</dbReference>
<dbReference type="PANTHER" id="PTHR10681:SF121">
    <property type="entry name" value="ALKYL HYDROPEROXIDE REDUCTASE C"/>
    <property type="match status" value="1"/>
</dbReference>
<dbReference type="InterPro" id="IPR024706">
    <property type="entry name" value="Peroxiredoxin_AhpC-typ"/>
</dbReference>
<dbReference type="Gene3D" id="3.40.30.10">
    <property type="entry name" value="Glutaredoxin"/>
    <property type="match status" value="1"/>
</dbReference>
<dbReference type="GO" id="GO:0005829">
    <property type="term" value="C:cytosol"/>
    <property type="evidence" value="ECO:0007669"/>
    <property type="project" value="TreeGrafter"/>
</dbReference>
<reference evidence="7 8" key="1">
    <citation type="submission" date="2017-09" db="EMBL/GenBank/DDBJ databases">
        <title>Depth-based differentiation of microbial function through sediment-hosted aquifers and enrichment of novel symbionts in the deep terrestrial subsurface.</title>
        <authorList>
            <person name="Probst A.J."/>
            <person name="Ladd B."/>
            <person name="Jarett J.K."/>
            <person name="Geller-Mcgrath D.E."/>
            <person name="Sieber C.M."/>
            <person name="Emerson J.B."/>
            <person name="Anantharaman K."/>
            <person name="Thomas B.C."/>
            <person name="Malmstrom R."/>
            <person name="Stieglmeier M."/>
            <person name="Klingl A."/>
            <person name="Woyke T."/>
            <person name="Ryan C.M."/>
            <person name="Banfield J.F."/>
        </authorList>
    </citation>
    <scope>NUCLEOTIDE SEQUENCE [LARGE SCALE GENOMIC DNA]</scope>
    <source>
        <strain evidence="7">CG_4_10_14_0_8_um_filter_42_10</strain>
    </source>
</reference>
<name>A0A2M7RGQ4_9BACT</name>
<accession>A0A2M7RGQ4</accession>
<comment type="caution">
    <text evidence="7">The sequence shown here is derived from an EMBL/GenBank/DDBJ whole genome shotgun (WGS) entry which is preliminary data.</text>
</comment>
<protein>
    <submittedName>
        <fullName evidence="7">Thioredoxin peroxidase</fullName>
    </submittedName>
</protein>
<sequence>MTEELNECCCSALQVGQQAPEFTLPGVETGKEFKQYSLKDYRGKWVVFFFYPLDFTFICPTEVTAMSDRYAEFQKINTVVLGCSTDSVNSHQAWMKDLVNLKYPLLSDKTHEVSREYGVLVEEEGIALRGLFIINPDGILHYHLVHDLNVGRNVDEVLRVLQALQTGELCQVGWKPGEKTLGKA</sequence>
<dbReference type="CDD" id="cd03015">
    <property type="entry name" value="PRX_Typ2cys"/>
    <property type="match status" value="1"/>
</dbReference>
<dbReference type="InterPro" id="IPR013766">
    <property type="entry name" value="Thioredoxin_domain"/>
</dbReference>
<evidence type="ECO:0000256" key="1">
    <source>
        <dbReference type="ARBA" id="ARBA00022559"/>
    </source>
</evidence>
<dbReference type="SUPFAM" id="SSF52833">
    <property type="entry name" value="Thioredoxin-like"/>
    <property type="match status" value="1"/>
</dbReference>
<evidence type="ECO:0000256" key="2">
    <source>
        <dbReference type="ARBA" id="ARBA00022862"/>
    </source>
</evidence>
<dbReference type="Pfam" id="PF00578">
    <property type="entry name" value="AhpC-TSA"/>
    <property type="match status" value="1"/>
</dbReference>
<dbReference type="GO" id="GO:0006979">
    <property type="term" value="P:response to oxidative stress"/>
    <property type="evidence" value="ECO:0007669"/>
    <property type="project" value="TreeGrafter"/>
</dbReference>
<evidence type="ECO:0000256" key="4">
    <source>
        <dbReference type="ARBA" id="ARBA00023284"/>
    </source>
</evidence>
<evidence type="ECO:0000313" key="8">
    <source>
        <dbReference type="Proteomes" id="UP000230779"/>
    </source>
</evidence>
<keyword evidence="1 7" id="KW-0575">Peroxidase</keyword>
<dbReference type="GO" id="GO:0033554">
    <property type="term" value="P:cellular response to stress"/>
    <property type="evidence" value="ECO:0007669"/>
    <property type="project" value="TreeGrafter"/>
</dbReference>
<dbReference type="EMBL" id="PFMD01000069">
    <property type="protein sequence ID" value="PIY95752.1"/>
    <property type="molecule type" value="Genomic_DNA"/>
</dbReference>
<keyword evidence="4" id="KW-0676">Redox-active center</keyword>
<dbReference type="GO" id="GO:0008379">
    <property type="term" value="F:thioredoxin peroxidase activity"/>
    <property type="evidence" value="ECO:0007669"/>
    <property type="project" value="TreeGrafter"/>
</dbReference>
<evidence type="ECO:0000256" key="3">
    <source>
        <dbReference type="ARBA" id="ARBA00023002"/>
    </source>
</evidence>
<evidence type="ECO:0000313" key="7">
    <source>
        <dbReference type="EMBL" id="PIY95752.1"/>
    </source>
</evidence>
<feature type="domain" description="Thioredoxin" evidence="6">
    <location>
        <begin position="13"/>
        <end position="166"/>
    </location>
</feature>
<dbReference type="InterPro" id="IPR000866">
    <property type="entry name" value="AhpC/TSA"/>
</dbReference>
<dbReference type="PANTHER" id="PTHR10681">
    <property type="entry name" value="THIOREDOXIN PEROXIDASE"/>
    <property type="match status" value="1"/>
</dbReference>
<evidence type="ECO:0000259" key="6">
    <source>
        <dbReference type="PROSITE" id="PS51352"/>
    </source>
</evidence>
<dbReference type="InterPro" id="IPR036249">
    <property type="entry name" value="Thioredoxin-like_sf"/>
</dbReference>
<dbReference type="GO" id="GO:0045454">
    <property type="term" value="P:cell redox homeostasis"/>
    <property type="evidence" value="ECO:0007669"/>
    <property type="project" value="TreeGrafter"/>
</dbReference>
<feature type="active site" description="Cysteine sulfenic acid (-SOH) intermediate; for peroxidase activity" evidence="5">
    <location>
        <position position="59"/>
    </location>
</feature>
<evidence type="ECO:0000256" key="5">
    <source>
        <dbReference type="PIRSR" id="PIRSR000239-1"/>
    </source>
</evidence>
<keyword evidence="3" id="KW-0560">Oxidoreductase</keyword>
<proteinExistence type="predicted"/>
<dbReference type="InterPro" id="IPR050217">
    <property type="entry name" value="Peroxiredoxin"/>
</dbReference>
<dbReference type="AlphaFoldDB" id="A0A2M7RGQ4"/>
<dbReference type="PIRSF" id="PIRSF000239">
    <property type="entry name" value="AHPC"/>
    <property type="match status" value="1"/>
</dbReference>
<dbReference type="PROSITE" id="PS51352">
    <property type="entry name" value="THIOREDOXIN_2"/>
    <property type="match status" value="1"/>
</dbReference>
<keyword evidence="2" id="KW-0049">Antioxidant</keyword>
<organism evidence="7 8">
    <name type="scientific">Candidatus Kerfeldbacteria bacterium CG_4_10_14_0_8_um_filter_42_10</name>
    <dbReference type="NCBI Taxonomy" id="2014248"/>
    <lineage>
        <taxon>Bacteria</taxon>
        <taxon>Candidatus Kerfeldiibacteriota</taxon>
    </lineage>
</organism>